<proteinExistence type="predicted"/>
<dbReference type="EMBL" id="DXGC01000039">
    <property type="protein sequence ID" value="HIW90813.1"/>
    <property type="molecule type" value="Genomic_DNA"/>
</dbReference>
<feature type="chain" id="PRO_5038359985" evidence="2">
    <location>
        <begin position="27"/>
        <end position="122"/>
    </location>
</feature>
<evidence type="ECO:0000256" key="2">
    <source>
        <dbReference type="SAM" id="SignalP"/>
    </source>
</evidence>
<reference evidence="3" key="2">
    <citation type="submission" date="2021-04" db="EMBL/GenBank/DDBJ databases">
        <authorList>
            <person name="Gilroy R."/>
        </authorList>
    </citation>
    <scope>NUCLEOTIDE SEQUENCE</scope>
    <source>
        <strain evidence="3">CHK32-1732</strain>
    </source>
</reference>
<gene>
    <name evidence="3" type="ORF">H9870_04005</name>
</gene>
<feature type="signal peptide" evidence="2">
    <location>
        <begin position="1"/>
        <end position="26"/>
    </location>
</feature>
<protein>
    <submittedName>
        <fullName evidence="3">Uncharacterized protein</fullName>
    </submittedName>
</protein>
<evidence type="ECO:0000256" key="1">
    <source>
        <dbReference type="SAM" id="MobiDB-lite"/>
    </source>
</evidence>
<accession>A0A9D1RMI1</accession>
<name>A0A9D1RMI1_9CORY</name>
<organism evidence="3 4">
    <name type="scientific">Candidatus Corynebacterium avicola</name>
    <dbReference type="NCBI Taxonomy" id="2838527"/>
    <lineage>
        <taxon>Bacteria</taxon>
        <taxon>Bacillati</taxon>
        <taxon>Actinomycetota</taxon>
        <taxon>Actinomycetes</taxon>
        <taxon>Mycobacteriales</taxon>
        <taxon>Corynebacteriaceae</taxon>
        <taxon>Corynebacterium</taxon>
    </lineage>
</organism>
<evidence type="ECO:0000313" key="4">
    <source>
        <dbReference type="Proteomes" id="UP000824190"/>
    </source>
</evidence>
<dbReference type="AlphaFoldDB" id="A0A9D1RMI1"/>
<evidence type="ECO:0000313" key="3">
    <source>
        <dbReference type="EMBL" id="HIW90813.1"/>
    </source>
</evidence>
<comment type="caution">
    <text evidence="3">The sequence shown here is derived from an EMBL/GenBank/DDBJ whole genome shotgun (WGS) entry which is preliminary data.</text>
</comment>
<feature type="compositionally biased region" description="Acidic residues" evidence="1">
    <location>
        <begin position="27"/>
        <end position="36"/>
    </location>
</feature>
<sequence>MKARKPLITLAAATALTIASTGIASADGEENDDEDTTPPTASAATLSDEDTLDSAGSISGDDALGSFDDDGAFDLGEAGDALGEIAGGAGDIGDIADAVSAVVDASDALQGVADDAQGGDEE</sequence>
<keyword evidence="2" id="KW-0732">Signal</keyword>
<dbReference type="Proteomes" id="UP000824190">
    <property type="component" value="Unassembled WGS sequence"/>
</dbReference>
<feature type="compositionally biased region" description="Low complexity" evidence="1">
    <location>
        <begin position="37"/>
        <end position="46"/>
    </location>
</feature>
<reference evidence="3" key="1">
    <citation type="journal article" date="2021" name="PeerJ">
        <title>Extensive microbial diversity within the chicken gut microbiome revealed by metagenomics and culture.</title>
        <authorList>
            <person name="Gilroy R."/>
            <person name="Ravi A."/>
            <person name="Getino M."/>
            <person name="Pursley I."/>
            <person name="Horton D.L."/>
            <person name="Alikhan N.F."/>
            <person name="Baker D."/>
            <person name="Gharbi K."/>
            <person name="Hall N."/>
            <person name="Watson M."/>
            <person name="Adriaenssens E.M."/>
            <person name="Foster-Nyarko E."/>
            <person name="Jarju S."/>
            <person name="Secka A."/>
            <person name="Antonio M."/>
            <person name="Oren A."/>
            <person name="Chaudhuri R.R."/>
            <person name="La Ragione R."/>
            <person name="Hildebrand F."/>
            <person name="Pallen M.J."/>
        </authorList>
    </citation>
    <scope>NUCLEOTIDE SEQUENCE</scope>
    <source>
        <strain evidence="3">CHK32-1732</strain>
    </source>
</reference>
<feature type="region of interest" description="Disordered" evidence="1">
    <location>
        <begin position="22"/>
        <end position="70"/>
    </location>
</feature>